<dbReference type="AlphaFoldDB" id="A0A8H3QRU3"/>
<keyword evidence="2" id="KW-1133">Transmembrane helix</keyword>
<feature type="region of interest" description="Disordered" evidence="1">
    <location>
        <begin position="1"/>
        <end position="31"/>
    </location>
</feature>
<evidence type="ECO:0000313" key="4">
    <source>
        <dbReference type="Proteomes" id="UP000615446"/>
    </source>
</evidence>
<keyword evidence="2" id="KW-0472">Membrane</keyword>
<reference evidence="3" key="1">
    <citation type="submission" date="2019-10" db="EMBL/GenBank/DDBJ databases">
        <title>Conservation and host-specific expression of non-tandemly repeated heterogenous ribosome RNA gene in arbuscular mycorrhizal fungi.</title>
        <authorList>
            <person name="Maeda T."/>
            <person name="Kobayashi Y."/>
            <person name="Nakagawa T."/>
            <person name="Ezawa T."/>
            <person name="Yamaguchi K."/>
            <person name="Bino T."/>
            <person name="Nishimoto Y."/>
            <person name="Shigenobu S."/>
            <person name="Kawaguchi M."/>
        </authorList>
    </citation>
    <scope>NUCLEOTIDE SEQUENCE</scope>
    <source>
        <strain evidence="3">HR1</strain>
    </source>
</reference>
<gene>
    <name evidence="3" type="ORF">RCL2_001673000</name>
</gene>
<name>A0A8H3QRU3_9GLOM</name>
<dbReference type="EMBL" id="BLAL01000191">
    <property type="protein sequence ID" value="GES89853.1"/>
    <property type="molecule type" value="Genomic_DNA"/>
</dbReference>
<feature type="transmembrane region" description="Helical" evidence="2">
    <location>
        <begin position="124"/>
        <end position="143"/>
    </location>
</feature>
<organism evidence="3 4">
    <name type="scientific">Rhizophagus clarus</name>
    <dbReference type="NCBI Taxonomy" id="94130"/>
    <lineage>
        <taxon>Eukaryota</taxon>
        <taxon>Fungi</taxon>
        <taxon>Fungi incertae sedis</taxon>
        <taxon>Mucoromycota</taxon>
        <taxon>Glomeromycotina</taxon>
        <taxon>Glomeromycetes</taxon>
        <taxon>Glomerales</taxon>
        <taxon>Glomeraceae</taxon>
        <taxon>Rhizophagus</taxon>
    </lineage>
</organism>
<proteinExistence type="predicted"/>
<dbReference type="OrthoDB" id="2431839at2759"/>
<sequence length="149" mass="17206">MNFLKKRQTSSKSNPFSFSKKSKNDNNNELTSSKSSLKFWKRDPKIISKNSLFNITININSTDIFGIGILITTISTLLNKHFEFLSQQHNFIKWFIIIWEMIIVSLCIIYFGKILDVISIIIRLVDYGVRFILSILGLPFKIITSSLLP</sequence>
<feature type="transmembrane region" description="Helical" evidence="2">
    <location>
        <begin position="91"/>
        <end position="112"/>
    </location>
</feature>
<feature type="compositionally biased region" description="Low complexity" evidence="1">
    <location>
        <begin position="10"/>
        <end position="19"/>
    </location>
</feature>
<evidence type="ECO:0000256" key="2">
    <source>
        <dbReference type="SAM" id="Phobius"/>
    </source>
</evidence>
<protein>
    <submittedName>
        <fullName evidence="3">Uncharacterized protein</fullName>
    </submittedName>
</protein>
<evidence type="ECO:0000313" key="3">
    <source>
        <dbReference type="EMBL" id="GES89853.1"/>
    </source>
</evidence>
<dbReference type="Proteomes" id="UP000615446">
    <property type="component" value="Unassembled WGS sequence"/>
</dbReference>
<comment type="caution">
    <text evidence="3">The sequence shown here is derived from an EMBL/GenBank/DDBJ whole genome shotgun (WGS) entry which is preliminary data.</text>
</comment>
<feature type="transmembrane region" description="Helical" evidence="2">
    <location>
        <begin position="51"/>
        <end position="71"/>
    </location>
</feature>
<evidence type="ECO:0000256" key="1">
    <source>
        <dbReference type="SAM" id="MobiDB-lite"/>
    </source>
</evidence>
<keyword evidence="2" id="KW-0812">Transmembrane</keyword>
<accession>A0A8H3QRU3</accession>